<dbReference type="OrthoDB" id="9805202at2"/>
<feature type="binding site" description="covalent" evidence="8">
    <location>
        <position position="206"/>
    </location>
    <ligand>
        <name>heme c</name>
        <dbReference type="ChEBI" id="CHEBI:61717"/>
        <label>2</label>
    </ligand>
</feature>
<comment type="subcellular location">
    <subcellularLocation>
        <location evidence="1">Periplasm</location>
    </subcellularLocation>
</comment>
<feature type="binding site" description="covalent" evidence="8">
    <location>
        <position position="63"/>
    </location>
    <ligand>
        <name>heme c</name>
        <dbReference type="ChEBI" id="CHEBI:61717"/>
        <label>1</label>
    </ligand>
</feature>
<evidence type="ECO:0000256" key="1">
    <source>
        <dbReference type="ARBA" id="ARBA00004418"/>
    </source>
</evidence>
<evidence type="ECO:0000313" key="12">
    <source>
        <dbReference type="Proteomes" id="UP000236454"/>
    </source>
</evidence>
<feature type="binding site" description="axial binding residue" evidence="9">
    <location>
        <position position="67"/>
    </location>
    <ligand>
        <name>heme c</name>
        <dbReference type="ChEBI" id="CHEBI:61717"/>
        <label>1</label>
    </ligand>
    <ligandPart>
        <name>Fe</name>
        <dbReference type="ChEBI" id="CHEBI:18248"/>
    </ligandPart>
</feature>
<comment type="PTM">
    <text evidence="8">Binds 2 heme groups per subunit.</text>
</comment>
<dbReference type="InterPro" id="IPR051395">
    <property type="entry name" value="Cytochrome_c_Peroxidase/MauG"/>
</dbReference>
<dbReference type="InterPro" id="IPR009056">
    <property type="entry name" value="Cyt_c-like_dom"/>
</dbReference>
<keyword evidence="6" id="KW-0560">Oxidoreductase</keyword>
<keyword evidence="12" id="KW-1185">Reference proteome</keyword>
<dbReference type="PROSITE" id="PS51257">
    <property type="entry name" value="PROKAR_LIPOPROTEIN"/>
    <property type="match status" value="1"/>
</dbReference>
<organism evidence="11 12">
    <name type="scientific">Lishizhenia tianjinensis</name>
    <dbReference type="NCBI Taxonomy" id="477690"/>
    <lineage>
        <taxon>Bacteria</taxon>
        <taxon>Pseudomonadati</taxon>
        <taxon>Bacteroidota</taxon>
        <taxon>Flavobacteriia</taxon>
        <taxon>Flavobacteriales</taxon>
        <taxon>Crocinitomicaceae</taxon>
        <taxon>Lishizhenia</taxon>
    </lineage>
</organism>
<dbReference type="GO" id="GO:0042597">
    <property type="term" value="C:periplasmic space"/>
    <property type="evidence" value="ECO:0007669"/>
    <property type="project" value="UniProtKB-SubCell"/>
</dbReference>
<dbReference type="Pfam" id="PF03150">
    <property type="entry name" value="CCP_MauG"/>
    <property type="match status" value="1"/>
</dbReference>
<feature type="binding site" description="covalent" evidence="8">
    <location>
        <position position="66"/>
    </location>
    <ligand>
        <name>heme c</name>
        <dbReference type="ChEBI" id="CHEBI:61717"/>
        <label>1</label>
    </ligand>
</feature>
<evidence type="ECO:0000256" key="7">
    <source>
        <dbReference type="ARBA" id="ARBA00023004"/>
    </source>
</evidence>
<dbReference type="SUPFAM" id="SSF46626">
    <property type="entry name" value="Cytochrome c"/>
    <property type="match status" value="2"/>
</dbReference>
<gene>
    <name evidence="11" type="ORF">SAMN05216474_1226</name>
</gene>
<feature type="binding site" description="axial binding residue" evidence="9">
    <location>
        <position position="210"/>
    </location>
    <ligand>
        <name>heme c</name>
        <dbReference type="ChEBI" id="CHEBI:61717"/>
        <label>2</label>
    </ligand>
    <ligandPart>
        <name>Fe</name>
        <dbReference type="ChEBI" id="CHEBI:18248"/>
    </ligandPart>
</feature>
<dbReference type="GO" id="GO:0009055">
    <property type="term" value="F:electron transfer activity"/>
    <property type="evidence" value="ECO:0007669"/>
    <property type="project" value="InterPro"/>
</dbReference>
<evidence type="ECO:0000313" key="11">
    <source>
        <dbReference type="EMBL" id="SFT54594.1"/>
    </source>
</evidence>
<keyword evidence="5" id="KW-0574">Periplasm</keyword>
<dbReference type="PROSITE" id="PS51007">
    <property type="entry name" value="CYTC"/>
    <property type="match status" value="2"/>
</dbReference>
<dbReference type="EMBL" id="FPAS01000001">
    <property type="protein sequence ID" value="SFT54594.1"/>
    <property type="molecule type" value="Genomic_DNA"/>
</dbReference>
<evidence type="ECO:0000256" key="6">
    <source>
        <dbReference type="ARBA" id="ARBA00023002"/>
    </source>
</evidence>
<proteinExistence type="predicted"/>
<dbReference type="InterPro" id="IPR036909">
    <property type="entry name" value="Cyt_c-like_dom_sf"/>
</dbReference>
<evidence type="ECO:0000256" key="3">
    <source>
        <dbReference type="ARBA" id="ARBA00022723"/>
    </source>
</evidence>
<dbReference type="GO" id="GO:0046872">
    <property type="term" value="F:metal ion binding"/>
    <property type="evidence" value="ECO:0007669"/>
    <property type="project" value="UniProtKB-KW"/>
</dbReference>
<feature type="binding site" description="covalent" evidence="8">
    <location>
        <position position="209"/>
    </location>
    <ligand>
        <name>heme c</name>
        <dbReference type="ChEBI" id="CHEBI:61717"/>
        <label>2</label>
    </ligand>
</feature>
<dbReference type="InterPro" id="IPR004852">
    <property type="entry name" value="Di-haem_cyt_c_peroxidsae"/>
</dbReference>
<dbReference type="PIRSF" id="PIRSF000294">
    <property type="entry name" value="Cytochrome-c_peroxidase"/>
    <property type="match status" value="1"/>
</dbReference>
<protein>
    <submittedName>
        <fullName evidence="11">Cytochrome c peroxidase</fullName>
    </submittedName>
</protein>
<evidence type="ECO:0000256" key="9">
    <source>
        <dbReference type="PIRSR" id="PIRSR000294-2"/>
    </source>
</evidence>
<dbReference type="InterPro" id="IPR026259">
    <property type="entry name" value="MauG/Cytc_peroxidase"/>
</dbReference>
<feature type="domain" description="Cytochrome c" evidence="10">
    <location>
        <begin position="191"/>
        <end position="312"/>
    </location>
</feature>
<keyword evidence="2 8" id="KW-0349">Heme</keyword>
<evidence type="ECO:0000256" key="2">
    <source>
        <dbReference type="ARBA" id="ARBA00022617"/>
    </source>
</evidence>
<dbReference type="GO" id="GO:0020037">
    <property type="term" value="F:heme binding"/>
    <property type="evidence" value="ECO:0007669"/>
    <property type="project" value="InterPro"/>
</dbReference>
<dbReference type="PANTHER" id="PTHR30600">
    <property type="entry name" value="CYTOCHROME C PEROXIDASE-RELATED"/>
    <property type="match status" value="1"/>
</dbReference>
<dbReference type="RefSeq" id="WP_090247427.1">
    <property type="nucleotide sequence ID" value="NZ_FPAS01000001.1"/>
</dbReference>
<dbReference type="STRING" id="477690.SAMN05216474_1226"/>
<keyword evidence="4" id="KW-0732">Signal</keyword>
<keyword evidence="7 9" id="KW-0408">Iron</keyword>
<sequence length="318" mass="35737">MMQRIFLISVLLISICGCNEVQTKITPWEISYPADNTANAEIAAFGRELFFDKDLSVDNTIACASCHMPDHAFADTVAFSRGVNGRQAGRNSPSLINAAFSPKFMGEGQVPTLEMQVLLPLLDQREMGASMKEVIEELKPKYNAKSQELFQRDLDAYVITRALANYERTLVAYASPFDLYYYGKDKNALNKEAREGWRLFSEELNCVACHPAPNFTSFDLKNNGLYKDYPDEGRYKVTGRYGDKGKFKIPSLRNVALTAPYMHDGKYASLKEVIQHYSRGGEGHPNTDTLITGFKLNPEKEAQLISFLNALTDTNIHK</sequence>
<evidence type="ECO:0000256" key="4">
    <source>
        <dbReference type="ARBA" id="ARBA00022729"/>
    </source>
</evidence>
<accession>A0A1I6YW54</accession>
<reference evidence="11 12" key="1">
    <citation type="submission" date="2016-10" db="EMBL/GenBank/DDBJ databases">
        <authorList>
            <person name="de Groot N.N."/>
        </authorList>
    </citation>
    <scope>NUCLEOTIDE SEQUENCE [LARGE SCALE GENOMIC DNA]</scope>
    <source>
        <strain evidence="11 12">CGMCC 1.7005</strain>
    </source>
</reference>
<evidence type="ECO:0000259" key="10">
    <source>
        <dbReference type="PROSITE" id="PS51007"/>
    </source>
</evidence>
<keyword evidence="3 9" id="KW-0479">Metal-binding</keyword>
<keyword evidence="11" id="KW-0575">Peroxidase</keyword>
<comment type="cofactor">
    <cofactor evidence="8">
        <name>heme</name>
        <dbReference type="ChEBI" id="CHEBI:30413"/>
    </cofactor>
    <text evidence="8">Binds 2 heme groups.</text>
</comment>
<name>A0A1I6YW54_9FLAO</name>
<evidence type="ECO:0000256" key="5">
    <source>
        <dbReference type="ARBA" id="ARBA00022764"/>
    </source>
</evidence>
<dbReference type="GO" id="GO:0004130">
    <property type="term" value="F:cytochrome-c peroxidase activity"/>
    <property type="evidence" value="ECO:0007669"/>
    <property type="project" value="TreeGrafter"/>
</dbReference>
<dbReference type="PANTHER" id="PTHR30600:SF10">
    <property type="entry name" value="BLL6722 PROTEIN"/>
    <property type="match status" value="1"/>
</dbReference>
<dbReference type="Proteomes" id="UP000236454">
    <property type="component" value="Unassembled WGS sequence"/>
</dbReference>
<evidence type="ECO:0000256" key="8">
    <source>
        <dbReference type="PIRSR" id="PIRSR000294-1"/>
    </source>
</evidence>
<feature type="domain" description="Cytochrome c" evidence="10">
    <location>
        <begin position="41"/>
        <end position="162"/>
    </location>
</feature>
<dbReference type="Gene3D" id="1.10.760.10">
    <property type="entry name" value="Cytochrome c-like domain"/>
    <property type="match status" value="2"/>
</dbReference>
<dbReference type="AlphaFoldDB" id="A0A1I6YW54"/>